<evidence type="ECO:0000256" key="7">
    <source>
        <dbReference type="SAM" id="Phobius"/>
    </source>
</evidence>
<dbReference type="InterPro" id="IPR027379">
    <property type="entry name" value="CLS_N"/>
</dbReference>
<feature type="domain" description="SHOCT" evidence="8">
    <location>
        <begin position="107"/>
        <end position="132"/>
    </location>
</feature>
<protein>
    <submittedName>
        <fullName evidence="10">SHOCT domain-containing protein</fullName>
    </submittedName>
</protein>
<evidence type="ECO:0000256" key="3">
    <source>
        <dbReference type="ARBA" id="ARBA00022692"/>
    </source>
</evidence>
<keyword evidence="4 7" id="KW-1133">Transmembrane helix</keyword>
<evidence type="ECO:0000259" key="9">
    <source>
        <dbReference type="Pfam" id="PF13396"/>
    </source>
</evidence>
<reference evidence="10" key="1">
    <citation type="submission" date="2022-10" db="EMBL/GenBank/DDBJ databases">
        <title>The complete genomes of actinobacterial strains from the NBC collection.</title>
        <authorList>
            <person name="Joergensen T.S."/>
            <person name="Alvarez Arevalo M."/>
            <person name="Sterndorff E.B."/>
            <person name="Faurdal D."/>
            <person name="Vuksanovic O."/>
            <person name="Mourched A.-S."/>
            <person name="Charusanti P."/>
            <person name="Shaw S."/>
            <person name="Blin K."/>
            <person name="Weber T."/>
        </authorList>
    </citation>
    <scope>NUCLEOTIDE SEQUENCE</scope>
    <source>
        <strain evidence="10">NBC_00283</strain>
    </source>
</reference>
<feature type="transmembrane region" description="Helical" evidence="7">
    <location>
        <begin position="12"/>
        <end position="32"/>
    </location>
</feature>
<evidence type="ECO:0000313" key="10">
    <source>
        <dbReference type="EMBL" id="WUO44757.1"/>
    </source>
</evidence>
<dbReference type="InterPro" id="IPR018649">
    <property type="entry name" value="SHOCT"/>
</dbReference>
<sequence length="156" mass="17524">MNTQVYLAYDFPLLSVLWTMLVFAIWVLWFFLLFKIIFDIFRDDALGGWGKAGWLVFVIVLPFLGVFVYLIARGKGMGQREVDQARAQRKEFDSYVREAAATPSSAEQLAKLSDLRARGDITDEEFRQAKALALGGAVPESHATSITGLTGDEQQR</sequence>
<proteinExistence type="predicted"/>
<comment type="subcellular location">
    <subcellularLocation>
        <location evidence="1">Cell membrane</location>
        <topology evidence="1">Multi-pass membrane protein</topology>
    </subcellularLocation>
</comment>
<keyword evidence="5 7" id="KW-0472">Membrane</keyword>
<dbReference type="Pfam" id="PF09851">
    <property type="entry name" value="SHOCT"/>
    <property type="match status" value="1"/>
</dbReference>
<evidence type="ECO:0000256" key="5">
    <source>
        <dbReference type="ARBA" id="ARBA00023136"/>
    </source>
</evidence>
<keyword evidence="11" id="KW-1185">Reference proteome</keyword>
<evidence type="ECO:0000256" key="4">
    <source>
        <dbReference type="ARBA" id="ARBA00022989"/>
    </source>
</evidence>
<evidence type="ECO:0000313" key="11">
    <source>
        <dbReference type="Proteomes" id="UP001432075"/>
    </source>
</evidence>
<evidence type="ECO:0000256" key="1">
    <source>
        <dbReference type="ARBA" id="ARBA00004651"/>
    </source>
</evidence>
<organism evidence="10 11">
    <name type="scientific">Streptomyces goshikiensis</name>
    <dbReference type="NCBI Taxonomy" id="1942"/>
    <lineage>
        <taxon>Bacteria</taxon>
        <taxon>Bacillati</taxon>
        <taxon>Actinomycetota</taxon>
        <taxon>Actinomycetes</taxon>
        <taxon>Kitasatosporales</taxon>
        <taxon>Streptomycetaceae</taxon>
        <taxon>Streptomyces</taxon>
    </lineage>
</organism>
<feature type="transmembrane region" description="Helical" evidence="7">
    <location>
        <begin position="52"/>
        <end position="72"/>
    </location>
</feature>
<feature type="domain" description="Cardiolipin synthase N-terminal" evidence="9">
    <location>
        <begin position="27"/>
        <end position="73"/>
    </location>
</feature>
<evidence type="ECO:0000256" key="6">
    <source>
        <dbReference type="SAM" id="MobiDB-lite"/>
    </source>
</evidence>
<evidence type="ECO:0000256" key="2">
    <source>
        <dbReference type="ARBA" id="ARBA00022475"/>
    </source>
</evidence>
<accession>A0ABZ1RDA3</accession>
<dbReference type="EMBL" id="CP108057">
    <property type="protein sequence ID" value="WUO44757.1"/>
    <property type="molecule type" value="Genomic_DNA"/>
</dbReference>
<feature type="region of interest" description="Disordered" evidence="6">
    <location>
        <begin position="136"/>
        <end position="156"/>
    </location>
</feature>
<dbReference type="Proteomes" id="UP001432075">
    <property type="component" value="Chromosome"/>
</dbReference>
<gene>
    <name evidence="10" type="ORF">OHU17_02480</name>
</gene>
<name>A0ABZ1RDA3_9ACTN</name>
<keyword evidence="2" id="KW-1003">Cell membrane</keyword>
<evidence type="ECO:0000259" key="8">
    <source>
        <dbReference type="Pfam" id="PF09851"/>
    </source>
</evidence>
<dbReference type="RefSeq" id="WP_322871581.1">
    <property type="nucleotide sequence ID" value="NZ_CP108057.1"/>
</dbReference>
<keyword evidence="3 7" id="KW-0812">Transmembrane</keyword>
<dbReference type="Pfam" id="PF13396">
    <property type="entry name" value="PLDc_N"/>
    <property type="match status" value="1"/>
</dbReference>